<proteinExistence type="predicted"/>
<keyword evidence="2" id="KW-1185">Reference proteome</keyword>
<organism evidence="1 2">
    <name type="scientific">Coprinellus micaceus</name>
    <name type="common">Glistening ink-cap mushroom</name>
    <name type="synonym">Coprinus micaceus</name>
    <dbReference type="NCBI Taxonomy" id="71717"/>
    <lineage>
        <taxon>Eukaryota</taxon>
        <taxon>Fungi</taxon>
        <taxon>Dikarya</taxon>
        <taxon>Basidiomycota</taxon>
        <taxon>Agaricomycotina</taxon>
        <taxon>Agaricomycetes</taxon>
        <taxon>Agaricomycetidae</taxon>
        <taxon>Agaricales</taxon>
        <taxon>Agaricineae</taxon>
        <taxon>Psathyrellaceae</taxon>
        <taxon>Coprinellus</taxon>
    </lineage>
</organism>
<dbReference type="EMBL" id="QPFP01000123">
    <property type="protein sequence ID" value="TEB21063.1"/>
    <property type="molecule type" value="Genomic_DNA"/>
</dbReference>
<accession>A0A4Y7SGQ1</accession>
<evidence type="ECO:0000313" key="2">
    <source>
        <dbReference type="Proteomes" id="UP000298030"/>
    </source>
</evidence>
<sequence>MGELETLFTDLVKHQEITLSIQRQILRTISSSRPHKVFEPYEKEEETDELLLGSDMGYELEYTDGK</sequence>
<protein>
    <submittedName>
        <fullName evidence="1">Uncharacterized protein</fullName>
    </submittedName>
</protein>
<evidence type="ECO:0000313" key="1">
    <source>
        <dbReference type="EMBL" id="TEB21063.1"/>
    </source>
</evidence>
<reference evidence="1 2" key="1">
    <citation type="journal article" date="2019" name="Nat. Ecol. Evol.">
        <title>Megaphylogeny resolves global patterns of mushroom evolution.</title>
        <authorList>
            <person name="Varga T."/>
            <person name="Krizsan K."/>
            <person name="Foldi C."/>
            <person name="Dima B."/>
            <person name="Sanchez-Garcia M."/>
            <person name="Sanchez-Ramirez S."/>
            <person name="Szollosi G.J."/>
            <person name="Szarkandi J.G."/>
            <person name="Papp V."/>
            <person name="Albert L."/>
            <person name="Andreopoulos W."/>
            <person name="Angelini C."/>
            <person name="Antonin V."/>
            <person name="Barry K.W."/>
            <person name="Bougher N.L."/>
            <person name="Buchanan P."/>
            <person name="Buyck B."/>
            <person name="Bense V."/>
            <person name="Catcheside P."/>
            <person name="Chovatia M."/>
            <person name="Cooper J."/>
            <person name="Damon W."/>
            <person name="Desjardin D."/>
            <person name="Finy P."/>
            <person name="Geml J."/>
            <person name="Haridas S."/>
            <person name="Hughes K."/>
            <person name="Justo A."/>
            <person name="Karasinski D."/>
            <person name="Kautmanova I."/>
            <person name="Kiss B."/>
            <person name="Kocsube S."/>
            <person name="Kotiranta H."/>
            <person name="LaButti K.M."/>
            <person name="Lechner B.E."/>
            <person name="Liimatainen K."/>
            <person name="Lipzen A."/>
            <person name="Lukacs Z."/>
            <person name="Mihaltcheva S."/>
            <person name="Morgado L.N."/>
            <person name="Niskanen T."/>
            <person name="Noordeloos M.E."/>
            <person name="Ohm R.A."/>
            <person name="Ortiz-Santana B."/>
            <person name="Ovrebo C."/>
            <person name="Racz N."/>
            <person name="Riley R."/>
            <person name="Savchenko A."/>
            <person name="Shiryaev A."/>
            <person name="Soop K."/>
            <person name="Spirin V."/>
            <person name="Szebenyi C."/>
            <person name="Tomsovsky M."/>
            <person name="Tulloss R.E."/>
            <person name="Uehling J."/>
            <person name="Grigoriev I.V."/>
            <person name="Vagvolgyi C."/>
            <person name="Papp T."/>
            <person name="Martin F.M."/>
            <person name="Miettinen O."/>
            <person name="Hibbett D.S."/>
            <person name="Nagy L.G."/>
        </authorList>
    </citation>
    <scope>NUCLEOTIDE SEQUENCE [LARGE SCALE GENOMIC DNA]</scope>
    <source>
        <strain evidence="1 2">FP101781</strain>
    </source>
</reference>
<dbReference type="Proteomes" id="UP000298030">
    <property type="component" value="Unassembled WGS sequence"/>
</dbReference>
<comment type="caution">
    <text evidence="1">The sequence shown here is derived from an EMBL/GenBank/DDBJ whole genome shotgun (WGS) entry which is preliminary data.</text>
</comment>
<gene>
    <name evidence="1" type="ORF">FA13DRAFT_1742417</name>
</gene>
<name>A0A4Y7SGQ1_COPMI</name>
<dbReference type="AlphaFoldDB" id="A0A4Y7SGQ1"/>